<name>A0A9X0F848_BACTU</name>
<organism evidence="1 2">
    <name type="scientific">Bacillus thuringiensis Sbt003</name>
    <dbReference type="NCBI Taxonomy" id="1235825"/>
    <lineage>
        <taxon>Bacteria</taxon>
        <taxon>Bacillati</taxon>
        <taxon>Bacillota</taxon>
        <taxon>Bacilli</taxon>
        <taxon>Bacillales</taxon>
        <taxon>Bacillaceae</taxon>
        <taxon>Bacillus</taxon>
        <taxon>Bacillus cereus group</taxon>
    </lineage>
</organism>
<evidence type="ECO:0000313" key="1">
    <source>
        <dbReference type="EMBL" id="KIU73688.1"/>
    </source>
</evidence>
<dbReference type="Proteomes" id="UP000032407">
    <property type="component" value="Unassembled WGS sequence"/>
</dbReference>
<gene>
    <name evidence="1" type="ORF">C797_16720</name>
</gene>
<evidence type="ECO:0000313" key="2">
    <source>
        <dbReference type="Proteomes" id="UP000032407"/>
    </source>
</evidence>
<comment type="caution">
    <text evidence="1">The sequence shown here is derived from an EMBL/GenBank/DDBJ whole genome shotgun (WGS) entry which is preliminary data.</text>
</comment>
<dbReference type="SUPFAM" id="SSF55729">
    <property type="entry name" value="Acyl-CoA N-acyltransferases (Nat)"/>
    <property type="match status" value="1"/>
</dbReference>
<sequence>MFKETNLNVLNAIALINNVASNKVIEKCGFIYKSQQRIENQIYNHYILRKSEWIKI</sequence>
<protein>
    <submittedName>
        <fullName evidence="1">Acetyltransferase</fullName>
    </submittedName>
</protein>
<dbReference type="AlphaFoldDB" id="A0A9X0F848"/>
<reference evidence="1 2" key="1">
    <citation type="journal article" date="2015" name="Sci. Rep.">
        <title>The expression and crystallization of Cry65Aa require two C-termini, revealing a novel evolutionary strategy of Bacillus thuringiensis Cry proteins.</title>
        <authorList>
            <person name="Peng D.H."/>
            <person name="Pang C.Y."/>
            <person name="Wu H."/>
            <person name="Huang Q."/>
            <person name="Zheng J.S."/>
            <person name="Sun M."/>
        </authorList>
    </citation>
    <scope>NUCLEOTIDE SEQUENCE [LARGE SCALE GENOMIC DNA]</scope>
    <source>
        <strain evidence="1 2">Sbt003</strain>
    </source>
</reference>
<accession>A0A9X0F848</accession>
<dbReference type="InterPro" id="IPR016181">
    <property type="entry name" value="Acyl_CoA_acyltransferase"/>
</dbReference>
<dbReference type="Gene3D" id="3.40.630.30">
    <property type="match status" value="1"/>
</dbReference>
<dbReference type="EMBL" id="AMYJ01000022">
    <property type="protein sequence ID" value="KIU73688.1"/>
    <property type="molecule type" value="Genomic_DNA"/>
</dbReference>
<proteinExistence type="predicted"/>